<reference evidence="4" key="1">
    <citation type="journal article" date="2013" name="Science">
        <title>The Amborella genome and the evolution of flowering plants.</title>
        <authorList>
            <consortium name="Amborella Genome Project"/>
        </authorList>
    </citation>
    <scope>NUCLEOTIDE SEQUENCE [LARGE SCALE GENOMIC DNA]</scope>
</reference>
<evidence type="ECO:0000256" key="1">
    <source>
        <dbReference type="SAM" id="Coils"/>
    </source>
</evidence>
<evidence type="ECO:0000313" key="3">
    <source>
        <dbReference type="EMBL" id="ERN10766.1"/>
    </source>
</evidence>
<dbReference type="Gramene" id="ERN10766">
    <property type="protein sequence ID" value="ERN10766"/>
    <property type="gene ID" value="AMTR_s00027p00202180"/>
</dbReference>
<name>W1PSU4_AMBTC</name>
<feature type="coiled-coil region" evidence="1">
    <location>
        <begin position="27"/>
        <end position="54"/>
    </location>
</feature>
<feature type="region of interest" description="Disordered" evidence="2">
    <location>
        <begin position="54"/>
        <end position="80"/>
    </location>
</feature>
<dbReference type="Proteomes" id="UP000017836">
    <property type="component" value="Unassembled WGS sequence"/>
</dbReference>
<protein>
    <submittedName>
        <fullName evidence="3">Uncharacterized protein</fullName>
    </submittedName>
</protein>
<keyword evidence="1" id="KW-0175">Coiled coil</keyword>
<organism evidence="3 4">
    <name type="scientific">Amborella trichopoda</name>
    <dbReference type="NCBI Taxonomy" id="13333"/>
    <lineage>
        <taxon>Eukaryota</taxon>
        <taxon>Viridiplantae</taxon>
        <taxon>Streptophyta</taxon>
        <taxon>Embryophyta</taxon>
        <taxon>Tracheophyta</taxon>
        <taxon>Spermatophyta</taxon>
        <taxon>Magnoliopsida</taxon>
        <taxon>Amborellales</taxon>
        <taxon>Amborellaceae</taxon>
        <taxon>Amborella</taxon>
    </lineage>
</organism>
<proteinExistence type="predicted"/>
<dbReference type="HOGENOM" id="CLU_2592940_0_0_1"/>
<accession>W1PSU4</accession>
<dbReference type="AlphaFoldDB" id="W1PSU4"/>
<keyword evidence="4" id="KW-1185">Reference proteome</keyword>
<dbReference type="EMBL" id="KI392798">
    <property type="protein sequence ID" value="ERN10766.1"/>
    <property type="molecule type" value="Genomic_DNA"/>
</dbReference>
<sequence length="80" mass="9150">MSSPSSPSHDFIGTLEKQYETKRKATIAELKEQVQDLLNQVEVIRKRKANMKEVTRPKHVSTSLPGFTPENWVTDVQENP</sequence>
<evidence type="ECO:0000256" key="2">
    <source>
        <dbReference type="SAM" id="MobiDB-lite"/>
    </source>
</evidence>
<gene>
    <name evidence="3" type="ORF">AMTR_s00027p00202180</name>
</gene>
<evidence type="ECO:0000313" key="4">
    <source>
        <dbReference type="Proteomes" id="UP000017836"/>
    </source>
</evidence>